<feature type="domain" description="Pyruvate phosphate dikinase AMP/ATP-binding" evidence="3">
    <location>
        <begin position="24"/>
        <end position="306"/>
    </location>
</feature>
<dbReference type="InterPro" id="IPR008279">
    <property type="entry name" value="PEP-util_enz_mobile_dom"/>
</dbReference>
<feature type="region of interest" description="Disordered" evidence="1">
    <location>
        <begin position="301"/>
        <end position="320"/>
    </location>
</feature>
<dbReference type="EMBL" id="JAERRJ010000006">
    <property type="protein sequence ID" value="MBL1075897.1"/>
    <property type="molecule type" value="Genomic_DNA"/>
</dbReference>
<dbReference type="Gene3D" id="3.50.30.10">
    <property type="entry name" value="Phosphohistidine domain"/>
    <property type="match status" value="1"/>
</dbReference>
<sequence>MTASSRTACDLIVVLGGADSPAAQSLGGKGARLDEMLRAGFPVPPAFCLTTGLFELFRHRAGLDAEPGANPAGIRERILTAELPADIADAVLDAYTTLGCPRVAVRSSASKEDSAAYSFAGQHDTLLDIAGPDALLDAVRRCWASLWSDRAVAYRDAAGAGSIAVVVQQMIDADAAGVLFTRDPISGRTDRFVVDSCWGLGEGLVSGRVTSDSFVVEPDRPEVLERNVRYKVTRCAPVGSGVVELIKVDEPLRGVPSLTDKQLAELAELAVRVRDHYGADQDIEWAVRDGIPYLLQARPITTGTPQPAPRSPYTAPQPEPVRHGTFWSRMDIGEIFTGVMTPLGISFARYYQDNVHGDCVVGTGLRDRGEMSPQMGYFQGYVYLNISYTAYLLSQSLATRDQRPFDERFASEEIDLAGYRNPFGSYRIGLPWLRSTLFWFRTAAAEFRDAPRRARRMTESRRYEFDRAHRIDLRKLDIRELNGEMHRRLAYFHDMNVGYMPYFLNAFGFYGILEAMCRAWLGAEGERLQNRLKTDMSNLRTVAAAREVWELAGAARERPEVLAIIRSGAPADVAARLRADAAGRIFWAEHMEPFLRENGTRAHQEMELTHPRWIDDLSYVFLMVRRYAEEGFSIDTALDAAHDPRDDAATRALRRLPAPKRRAIRTAISLYETCSTLRETARMSMITSIWLVREVVYEVSRRLIEAGVLRSFDEVALLDFADILKYLEHQRDPHEVCSRARLDEARRTFQNYTRLPAPPLSIIGEWDVTQSVRPLPDGARLPGLGTSPGRAVGRARIVEDLAWQADEFQTGEILVTSYTDSSWTPLFAIAGGIVTDIGSMLSHSSIVSREFRVPAVVNTKHATRVIKTGDLLMVDGDRGVVEVIDG</sequence>
<dbReference type="InterPro" id="IPR002192">
    <property type="entry name" value="PPDK_AMP/ATP-bd"/>
</dbReference>
<dbReference type="SUPFAM" id="SSF52009">
    <property type="entry name" value="Phosphohistidine domain"/>
    <property type="match status" value="1"/>
</dbReference>
<dbReference type="Gene3D" id="3.30.1490.20">
    <property type="entry name" value="ATP-grasp fold, A domain"/>
    <property type="match status" value="1"/>
</dbReference>
<evidence type="ECO:0000259" key="3">
    <source>
        <dbReference type="Pfam" id="PF01326"/>
    </source>
</evidence>
<dbReference type="RefSeq" id="WP_201948492.1">
    <property type="nucleotide sequence ID" value="NZ_JAERRJ010000006.1"/>
</dbReference>
<keyword evidence="5" id="KW-1185">Reference proteome</keyword>
<name>A0ABS1M5I6_9NOCA</name>
<evidence type="ECO:0000256" key="1">
    <source>
        <dbReference type="SAM" id="MobiDB-lite"/>
    </source>
</evidence>
<evidence type="ECO:0000313" key="5">
    <source>
        <dbReference type="Proteomes" id="UP000602198"/>
    </source>
</evidence>
<evidence type="ECO:0000259" key="2">
    <source>
        <dbReference type="Pfam" id="PF00391"/>
    </source>
</evidence>
<feature type="domain" description="PEP-utilising enzyme mobile" evidence="2">
    <location>
        <begin position="808"/>
        <end position="879"/>
    </location>
</feature>
<dbReference type="InterPro" id="IPR051549">
    <property type="entry name" value="PEP_Utilizing_Enz"/>
</dbReference>
<feature type="compositionally biased region" description="Pro residues" evidence="1">
    <location>
        <begin position="306"/>
        <end position="319"/>
    </location>
</feature>
<dbReference type="PANTHER" id="PTHR43615:SF1">
    <property type="entry name" value="PPDK_N DOMAIN-CONTAINING PROTEIN"/>
    <property type="match status" value="1"/>
</dbReference>
<protein>
    <recommendedName>
        <fullName evidence="6">Phosphoenolpyruvate-utilizing enzyme</fullName>
    </recommendedName>
</protein>
<dbReference type="Pfam" id="PF00391">
    <property type="entry name" value="PEP-utilizers"/>
    <property type="match status" value="1"/>
</dbReference>
<gene>
    <name evidence="4" type="ORF">JK358_15985</name>
</gene>
<dbReference type="InterPro" id="IPR013815">
    <property type="entry name" value="ATP_grasp_subdomain_1"/>
</dbReference>
<accession>A0ABS1M5I6</accession>
<reference evidence="4 5" key="1">
    <citation type="submission" date="2021-01" db="EMBL/GenBank/DDBJ databases">
        <title>WGS of actinomycetes isolated from Thailand.</title>
        <authorList>
            <person name="Thawai C."/>
        </authorList>
    </citation>
    <scope>NUCLEOTIDE SEQUENCE [LARGE SCALE GENOMIC DNA]</scope>
    <source>
        <strain evidence="4 5">LPG 2</strain>
    </source>
</reference>
<comment type="caution">
    <text evidence="4">The sequence shown here is derived from an EMBL/GenBank/DDBJ whole genome shotgun (WGS) entry which is preliminary data.</text>
</comment>
<dbReference type="Gene3D" id="3.30.470.20">
    <property type="entry name" value="ATP-grasp fold, B domain"/>
    <property type="match status" value="1"/>
</dbReference>
<proteinExistence type="predicted"/>
<organism evidence="4 5">
    <name type="scientific">Nocardia acididurans</name>
    <dbReference type="NCBI Taxonomy" id="2802282"/>
    <lineage>
        <taxon>Bacteria</taxon>
        <taxon>Bacillati</taxon>
        <taxon>Actinomycetota</taxon>
        <taxon>Actinomycetes</taxon>
        <taxon>Mycobacteriales</taxon>
        <taxon>Nocardiaceae</taxon>
        <taxon>Nocardia</taxon>
    </lineage>
</organism>
<dbReference type="InterPro" id="IPR036637">
    <property type="entry name" value="Phosphohistidine_dom_sf"/>
</dbReference>
<dbReference type="SUPFAM" id="SSF56059">
    <property type="entry name" value="Glutathione synthetase ATP-binding domain-like"/>
    <property type="match status" value="1"/>
</dbReference>
<dbReference type="Proteomes" id="UP000602198">
    <property type="component" value="Unassembled WGS sequence"/>
</dbReference>
<dbReference type="Pfam" id="PF01326">
    <property type="entry name" value="PPDK_N"/>
    <property type="match status" value="1"/>
</dbReference>
<dbReference type="PANTHER" id="PTHR43615">
    <property type="entry name" value="PHOSPHOENOLPYRUVATE SYNTHASE-RELATED"/>
    <property type="match status" value="1"/>
</dbReference>
<evidence type="ECO:0000313" key="4">
    <source>
        <dbReference type="EMBL" id="MBL1075897.1"/>
    </source>
</evidence>
<evidence type="ECO:0008006" key="6">
    <source>
        <dbReference type="Google" id="ProtNLM"/>
    </source>
</evidence>